<name>A0A2M9H6D0_9BIFI</name>
<proteinExistence type="predicted"/>
<comment type="caution">
    <text evidence="1">The sequence shown here is derived from an EMBL/GenBank/DDBJ whole genome shotgun (WGS) entry which is preliminary data.</text>
</comment>
<protein>
    <recommendedName>
        <fullName evidence="3">Phage protein Gp19/Gp15/Gp42</fullName>
    </recommendedName>
</protein>
<accession>A0A2M9H6D0</accession>
<sequence length="142" mass="15587">MADDTGSGSSPPFATVDDLEKRWHTLTESERTQAGELLEDASEIIRNRIAPYPETRESGWETAHARGLAIICCQMVRTAMEQQVAGMQTGVTQSTETTGPFSNSYSWLSPDGYLRWNTDYLDVLGLGGQQAYSIDMTTGTVT</sequence>
<evidence type="ECO:0008006" key="3">
    <source>
        <dbReference type="Google" id="ProtNLM"/>
    </source>
</evidence>
<dbReference type="RefSeq" id="WP_100511768.1">
    <property type="nucleotide sequence ID" value="NZ_PEBI01000006.1"/>
</dbReference>
<keyword evidence="2" id="KW-1185">Reference proteome</keyword>
<organism evidence="1 2">
    <name type="scientific">Bifidobacterium primatium</name>
    <dbReference type="NCBI Taxonomy" id="2045438"/>
    <lineage>
        <taxon>Bacteria</taxon>
        <taxon>Bacillati</taxon>
        <taxon>Actinomycetota</taxon>
        <taxon>Actinomycetes</taxon>
        <taxon>Bifidobacteriales</taxon>
        <taxon>Bifidobacteriaceae</taxon>
        <taxon>Bifidobacterium</taxon>
    </lineage>
</organism>
<dbReference type="AlphaFoldDB" id="A0A2M9H6D0"/>
<gene>
    <name evidence="1" type="ORF">CS006_10395</name>
</gene>
<evidence type="ECO:0000313" key="2">
    <source>
        <dbReference type="Proteomes" id="UP000229095"/>
    </source>
</evidence>
<dbReference type="Proteomes" id="UP000229095">
    <property type="component" value="Unassembled WGS sequence"/>
</dbReference>
<dbReference type="OrthoDB" id="3194840at2"/>
<evidence type="ECO:0000313" key="1">
    <source>
        <dbReference type="EMBL" id="PJM72337.1"/>
    </source>
</evidence>
<dbReference type="EMBL" id="PEBI01000006">
    <property type="protein sequence ID" value="PJM72337.1"/>
    <property type="molecule type" value="Genomic_DNA"/>
</dbReference>
<reference evidence="1 2" key="1">
    <citation type="submission" date="2017-10" db="EMBL/GenBank/DDBJ databases">
        <title>Draft genome sequences of strains TRE 1, TRE 9, TRE H and TRI 7, isolated from tamarins, belonging to four potential novel Bifidobacterium species.</title>
        <authorList>
            <person name="Mattarelli P."/>
            <person name="Modesto M."/>
            <person name="Puglisi E."/>
            <person name="Morelli L."/>
            <person name="Spezio C."/>
            <person name="Bonetti A."/>
            <person name="Sandri C."/>
        </authorList>
    </citation>
    <scope>NUCLEOTIDE SEQUENCE [LARGE SCALE GENOMIC DNA]</scope>
    <source>
        <strain evidence="2">TRE1</strain>
    </source>
</reference>